<dbReference type="SMART" id="SM00440">
    <property type="entry name" value="ZnF_C2C2"/>
    <property type="match status" value="1"/>
</dbReference>
<sequence length="363" mass="41197">MEKEVIALFESAKKAADAAAAEGLDSSAEEERCIDALKRLNKFHVDYELLLSTQVGKRLRHLTKHPKMKIRALASKLVEIWKNIVIEETTKKNKIEGLDNKDSVKAQFASAETVDFKKVQKKVNLVKIVKVLNSKVEIVKTQKIDQRSVLKPEKVTKSETISAKRKLENIDIKIEGTTPVAPPKLSSVIKCKDTSRDKVRELLADALLTVSSEADEDMINEVNACDPFRVAVSVESALFEKWGLSNGPHKFKYRSILFNIRDSKNPDFRRKVLLGHVNPERLVDMSPEEMASNQRQLENKKIKEKALFECQRKAAPKATCSEFRCARCGKKETTYHQMQTRSADEPMTTFMTCVSCGHKWKFC</sequence>
<reference evidence="13" key="1">
    <citation type="journal article" date="2020" name="Nat. Commun.">
        <title>Genome assembly of wild tea tree DASZ reveals pedigree and selection history of tea varieties.</title>
        <authorList>
            <person name="Zhang W."/>
            <person name="Zhang Y."/>
            <person name="Qiu H."/>
            <person name="Guo Y."/>
            <person name="Wan H."/>
            <person name="Zhang X."/>
            <person name="Scossa F."/>
            <person name="Alseekh S."/>
            <person name="Zhang Q."/>
            <person name="Wang P."/>
            <person name="Xu L."/>
            <person name="Schmidt M.H."/>
            <person name="Jia X."/>
            <person name="Li D."/>
            <person name="Zhu A."/>
            <person name="Guo F."/>
            <person name="Chen W."/>
            <person name="Ni D."/>
            <person name="Usadel B."/>
            <person name="Fernie A.R."/>
            <person name="Wen W."/>
        </authorList>
    </citation>
    <scope>NUCLEOTIDE SEQUENCE [LARGE SCALE GENOMIC DNA]</scope>
    <source>
        <strain evidence="13">cv. G240</strain>
    </source>
</reference>
<evidence type="ECO:0000313" key="12">
    <source>
        <dbReference type="EMBL" id="KAF5958905.1"/>
    </source>
</evidence>
<dbReference type="CDD" id="cd00183">
    <property type="entry name" value="TFIIS_I"/>
    <property type="match status" value="1"/>
</dbReference>
<dbReference type="Pfam" id="PF08711">
    <property type="entry name" value="Med26"/>
    <property type="match status" value="1"/>
</dbReference>
<keyword evidence="8" id="KW-0805">Transcription regulation</keyword>
<evidence type="ECO:0000256" key="3">
    <source>
        <dbReference type="ARBA" id="ARBA00022771"/>
    </source>
</evidence>
<reference evidence="12 13" key="2">
    <citation type="submission" date="2020-07" db="EMBL/GenBank/DDBJ databases">
        <title>Genome assembly of wild tea tree DASZ reveals pedigree and selection history of tea varieties.</title>
        <authorList>
            <person name="Zhang W."/>
        </authorList>
    </citation>
    <scope>NUCLEOTIDE SEQUENCE [LARGE SCALE GENOMIC DNA]</scope>
    <source>
        <strain evidence="13">cv. G240</strain>
        <tissue evidence="12">Leaf</tissue>
    </source>
</reference>
<feature type="domain" description="TFIIS central" evidence="11">
    <location>
        <begin position="195"/>
        <end position="318"/>
    </location>
</feature>
<keyword evidence="3 6" id="KW-0863">Zinc-finger</keyword>
<dbReference type="Gene3D" id="1.20.930.10">
    <property type="entry name" value="Conserved domain common to transcription factors TFIIS, elongin A, CRSP70"/>
    <property type="match status" value="1"/>
</dbReference>
<dbReference type="SUPFAM" id="SSF57783">
    <property type="entry name" value="Zinc beta-ribbon"/>
    <property type="match status" value="1"/>
</dbReference>
<evidence type="ECO:0000256" key="8">
    <source>
        <dbReference type="RuleBase" id="RU368078"/>
    </source>
</evidence>
<dbReference type="PROSITE" id="PS00466">
    <property type="entry name" value="ZF_TFIIS_1"/>
    <property type="match status" value="1"/>
</dbReference>
<proteinExistence type="inferred from homology"/>
<evidence type="ECO:0000259" key="9">
    <source>
        <dbReference type="PROSITE" id="PS51133"/>
    </source>
</evidence>
<dbReference type="InterPro" id="IPR003617">
    <property type="entry name" value="TFIIS/CRSP70_N_sub"/>
</dbReference>
<evidence type="ECO:0000256" key="4">
    <source>
        <dbReference type="ARBA" id="ARBA00022833"/>
    </source>
</evidence>
<evidence type="ECO:0000256" key="5">
    <source>
        <dbReference type="ARBA" id="ARBA00023242"/>
    </source>
</evidence>
<comment type="function">
    <text evidence="8">Necessary for efficient RNA polymerase II transcription elongation past template-encoded arresting sites.</text>
</comment>
<evidence type="ECO:0000256" key="7">
    <source>
        <dbReference type="PROSITE-ProRule" id="PRU00649"/>
    </source>
</evidence>
<dbReference type="PROSITE" id="PS51321">
    <property type="entry name" value="TFIIS_CENTRAL"/>
    <property type="match status" value="1"/>
</dbReference>
<dbReference type="PANTHER" id="PTHR11477">
    <property type="entry name" value="TRANSCRIPTION FACTOR S-II ZINC FINGER DOMAIN-CONTAINING PROTEIN"/>
    <property type="match status" value="1"/>
</dbReference>
<dbReference type="PROSITE" id="PS51133">
    <property type="entry name" value="ZF_TFIIS_2"/>
    <property type="match status" value="1"/>
</dbReference>
<dbReference type="GO" id="GO:0006368">
    <property type="term" value="P:transcription elongation by RNA polymerase II"/>
    <property type="evidence" value="ECO:0007669"/>
    <property type="project" value="InterPro"/>
</dbReference>
<keyword evidence="8" id="KW-0804">Transcription</keyword>
<dbReference type="NCBIfam" id="TIGR01385">
    <property type="entry name" value="TFSII"/>
    <property type="match status" value="1"/>
</dbReference>
<dbReference type="InterPro" id="IPR036575">
    <property type="entry name" value="TFIIS_cen_dom_sf"/>
</dbReference>
<dbReference type="Gene3D" id="2.20.25.10">
    <property type="match status" value="1"/>
</dbReference>
<comment type="similarity">
    <text evidence="8">Belongs to the TFS-II family.</text>
</comment>
<comment type="subcellular location">
    <subcellularLocation>
        <location evidence="1 7 8">Nucleus</location>
    </subcellularLocation>
</comment>
<dbReference type="SUPFAM" id="SSF46942">
    <property type="entry name" value="Elongation factor TFIIS domain 2"/>
    <property type="match status" value="1"/>
</dbReference>
<keyword evidence="5 7" id="KW-0539">Nucleus</keyword>
<dbReference type="InterPro" id="IPR006289">
    <property type="entry name" value="TFSII"/>
</dbReference>
<dbReference type="AlphaFoldDB" id="A0A7J7I2C3"/>
<evidence type="ECO:0000256" key="1">
    <source>
        <dbReference type="ARBA" id="ARBA00004123"/>
    </source>
</evidence>
<evidence type="ECO:0000256" key="2">
    <source>
        <dbReference type="ARBA" id="ARBA00022723"/>
    </source>
</evidence>
<dbReference type="InterPro" id="IPR003618">
    <property type="entry name" value="TFIIS_cen_dom"/>
</dbReference>
<dbReference type="InterPro" id="IPR035100">
    <property type="entry name" value="TF_IIS-typ"/>
</dbReference>
<dbReference type="SMART" id="SM00510">
    <property type="entry name" value="TFS2M"/>
    <property type="match status" value="1"/>
</dbReference>
<feature type="domain" description="TFIIS-type" evidence="9">
    <location>
        <begin position="321"/>
        <end position="361"/>
    </location>
</feature>
<dbReference type="Proteomes" id="UP000593564">
    <property type="component" value="Unassembled WGS sequence"/>
</dbReference>
<dbReference type="Pfam" id="PF07500">
    <property type="entry name" value="TFIIS_M"/>
    <property type="match status" value="1"/>
</dbReference>
<name>A0A7J7I2C3_CAMSI</name>
<dbReference type="SMART" id="SM00509">
    <property type="entry name" value="TFS2N"/>
    <property type="match status" value="1"/>
</dbReference>
<dbReference type="GO" id="GO:0008270">
    <property type="term" value="F:zinc ion binding"/>
    <property type="evidence" value="ECO:0007669"/>
    <property type="project" value="UniProtKB-UniRule"/>
</dbReference>
<comment type="caution">
    <text evidence="12">The sequence shown here is derived from an EMBL/GenBank/DDBJ whole genome shotgun (WGS) entry which is preliminary data.</text>
</comment>
<dbReference type="InterPro" id="IPR035441">
    <property type="entry name" value="TFIIS/LEDGF_dom_sf"/>
</dbReference>
<gene>
    <name evidence="12" type="ORF">HYC85_006130</name>
</gene>
<accession>A0A7J7I2C3</accession>
<protein>
    <recommendedName>
        <fullName evidence="8">Transcription elongation factor</fullName>
    </recommendedName>
</protein>
<dbReference type="GO" id="GO:0003677">
    <property type="term" value="F:DNA binding"/>
    <property type="evidence" value="ECO:0007669"/>
    <property type="project" value="UniProtKB-KW"/>
</dbReference>
<dbReference type="CDD" id="cd13749">
    <property type="entry name" value="Zn-ribbon_TFIIS"/>
    <property type="match status" value="1"/>
</dbReference>
<dbReference type="Pfam" id="PF01096">
    <property type="entry name" value="Zn_ribbon_TFIIS"/>
    <property type="match status" value="1"/>
</dbReference>
<evidence type="ECO:0000259" key="10">
    <source>
        <dbReference type="PROSITE" id="PS51319"/>
    </source>
</evidence>
<keyword evidence="4 8" id="KW-0862">Zinc</keyword>
<dbReference type="InterPro" id="IPR017923">
    <property type="entry name" value="TFIIS_N"/>
</dbReference>
<organism evidence="12 13">
    <name type="scientific">Camellia sinensis</name>
    <name type="common">Tea plant</name>
    <name type="synonym">Thea sinensis</name>
    <dbReference type="NCBI Taxonomy" id="4442"/>
    <lineage>
        <taxon>Eukaryota</taxon>
        <taxon>Viridiplantae</taxon>
        <taxon>Streptophyta</taxon>
        <taxon>Embryophyta</taxon>
        <taxon>Tracheophyta</taxon>
        <taxon>Spermatophyta</taxon>
        <taxon>Magnoliopsida</taxon>
        <taxon>eudicotyledons</taxon>
        <taxon>Gunneridae</taxon>
        <taxon>Pentapetalae</taxon>
        <taxon>asterids</taxon>
        <taxon>Ericales</taxon>
        <taxon>Theaceae</taxon>
        <taxon>Camellia</taxon>
    </lineage>
</organism>
<dbReference type="EMBL" id="JACBKZ010000002">
    <property type="protein sequence ID" value="KAF5958905.1"/>
    <property type="molecule type" value="Genomic_DNA"/>
</dbReference>
<evidence type="ECO:0000256" key="6">
    <source>
        <dbReference type="PROSITE-ProRule" id="PRU00472"/>
    </source>
</evidence>
<dbReference type="Gene3D" id="1.10.472.30">
    <property type="entry name" value="Transcription elongation factor S-II, central domain"/>
    <property type="match status" value="1"/>
</dbReference>
<evidence type="ECO:0000259" key="11">
    <source>
        <dbReference type="PROSITE" id="PS51321"/>
    </source>
</evidence>
<dbReference type="SUPFAM" id="SSF47676">
    <property type="entry name" value="Conserved domain common to transcription factors TFIIS, elongin A, CRSP70"/>
    <property type="match status" value="1"/>
</dbReference>
<keyword evidence="2 8" id="KW-0479">Metal-binding</keyword>
<evidence type="ECO:0000313" key="13">
    <source>
        <dbReference type="Proteomes" id="UP000593564"/>
    </source>
</evidence>
<dbReference type="PANTHER" id="PTHR11477:SF0">
    <property type="entry name" value="IP08861P-RELATED"/>
    <property type="match status" value="1"/>
</dbReference>
<dbReference type="InterPro" id="IPR001222">
    <property type="entry name" value="Znf_TFIIS"/>
</dbReference>
<dbReference type="GO" id="GO:0005634">
    <property type="term" value="C:nucleus"/>
    <property type="evidence" value="ECO:0007669"/>
    <property type="project" value="UniProtKB-SubCell"/>
</dbReference>
<keyword evidence="8" id="KW-0238">DNA-binding</keyword>
<dbReference type="PROSITE" id="PS51319">
    <property type="entry name" value="TFIIS_N"/>
    <property type="match status" value="1"/>
</dbReference>
<dbReference type="PIRSF" id="PIRSF006704">
    <property type="entry name" value="TF_IIS"/>
    <property type="match status" value="1"/>
</dbReference>
<keyword evidence="13" id="KW-1185">Reference proteome</keyword>
<feature type="domain" description="TFIIS N-terminal" evidence="10">
    <location>
        <begin position="10"/>
        <end position="88"/>
    </location>
</feature>